<dbReference type="PANTHER" id="PTHR30146:SF148">
    <property type="entry name" value="HTH-TYPE TRANSCRIPTIONAL REPRESSOR PURR-RELATED"/>
    <property type="match status" value="1"/>
</dbReference>
<dbReference type="CDD" id="cd01392">
    <property type="entry name" value="HTH_LacI"/>
    <property type="match status" value="1"/>
</dbReference>
<feature type="domain" description="HTH lacI-type" evidence="5">
    <location>
        <begin position="1"/>
        <end position="44"/>
    </location>
</feature>
<gene>
    <name evidence="6" type="ORF">HMPREF9470_03444</name>
</gene>
<reference evidence="6 7" key="1">
    <citation type="submission" date="2011-04" db="EMBL/GenBank/DDBJ databases">
        <title>The Genome Sequence of Clostridium citroniae WAL-19142.</title>
        <authorList>
            <consortium name="The Broad Institute Genome Sequencing Platform"/>
            <person name="Earl A."/>
            <person name="Ward D."/>
            <person name="Feldgarden M."/>
            <person name="Gevers D."/>
            <person name="Warren Y.A."/>
            <person name="Tyrrell K.L."/>
            <person name="Citron D.M."/>
            <person name="Goldstein E.J."/>
            <person name="Daigneault M."/>
            <person name="Allen-Vercoe E."/>
            <person name="Young S.K."/>
            <person name="Zeng Q."/>
            <person name="Gargeya S."/>
            <person name="Fitzgerald M."/>
            <person name="Haas B."/>
            <person name="Abouelleil A."/>
            <person name="Alvarado L."/>
            <person name="Arachchi H.M."/>
            <person name="Berlin A."/>
            <person name="Brown A."/>
            <person name="Chapman S.B."/>
            <person name="Chen Z."/>
            <person name="Dunbar C."/>
            <person name="Freedman E."/>
            <person name="Gearin G."/>
            <person name="Gellesch M."/>
            <person name="Goldberg J."/>
            <person name="Griggs A."/>
            <person name="Gujja S."/>
            <person name="Heilman E.R."/>
            <person name="Heiman D."/>
            <person name="Howarth C."/>
            <person name="Larson L."/>
            <person name="Lui A."/>
            <person name="MacDonald P.J."/>
            <person name="Mehta T."/>
            <person name="Montmayeur A."/>
            <person name="Murphy C."/>
            <person name="Neiman D."/>
            <person name="Pearson M."/>
            <person name="Priest M."/>
            <person name="Roberts A."/>
            <person name="Saif S."/>
            <person name="Shea T."/>
            <person name="Shenoy N."/>
            <person name="Sisk P."/>
            <person name="Stolte C."/>
            <person name="Sykes S."/>
            <person name="White J."/>
            <person name="Yandava C."/>
            <person name="Wortman J."/>
            <person name="Nusbaum C."/>
            <person name="Birren B."/>
        </authorList>
    </citation>
    <scope>NUCLEOTIDE SEQUENCE [LARGE SCALE GENOMIC DNA]</scope>
    <source>
        <strain evidence="6 7">WAL-19142</strain>
    </source>
</reference>
<dbReference type="RefSeq" id="WP_007859339.1">
    <property type="nucleotide sequence ID" value="NZ_KQ235879.1"/>
</dbReference>
<dbReference type="InterPro" id="IPR046335">
    <property type="entry name" value="LacI/GalR-like_sensor"/>
</dbReference>
<keyword evidence="3" id="KW-0238">DNA-binding</keyword>
<dbReference type="Proteomes" id="UP000037392">
    <property type="component" value="Unassembled WGS sequence"/>
</dbReference>
<dbReference type="PANTHER" id="PTHR30146">
    <property type="entry name" value="LACI-RELATED TRANSCRIPTIONAL REPRESSOR"/>
    <property type="match status" value="1"/>
</dbReference>
<evidence type="ECO:0000256" key="4">
    <source>
        <dbReference type="ARBA" id="ARBA00023163"/>
    </source>
</evidence>
<dbReference type="GO" id="GO:0000976">
    <property type="term" value="F:transcription cis-regulatory region binding"/>
    <property type="evidence" value="ECO:0007669"/>
    <property type="project" value="TreeGrafter"/>
</dbReference>
<dbReference type="InterPro" id="IPR000843">
    <property type="entry name" value="HTH_LacI"/>
</dbReference>
<dbReference type="InterPro" id="IPR010982">
    <property type="entry name" value="Lambda_DNA-bd_dom_sf"/>
</dbReference>
<evidence type="ECO:0000256" key="2">
    <source>
        <dbReference type="ARBA" id="ARBA00023015"/>
    </source>
</evidence>
<dbReference type="GO" id="GO:0003700">
    <property type="term" value="F:DNA-binding transcription factor activity"/>
    <property type="evidence" value="ECO:0007669"/>
    <property type="project" value="TreeGrafter"/>
</dbReference>
<dbReference type="PROSITE" id="PS50932">
    <property type="entry name" value="HTH_LACI_2"/>
    <property type="match status" value="1"/>
</dbReference>
<dbReference type="GeneID" id="93165539"/>
<dbReference type="AlphaFoldDB" id="A0A0J9BYX2"/>
<protein>
    <recommendedName>
        <fullName evidence="5">HTH lacI-type domain-containing protein</fullName>
    </recommendedName>
</protein>
<dbReference type="SUPFAM" id="SSF53822">
    <property type="entry name" value="Periplasmic binding protein-like I"/>
    <property type="match status" value="1"/>
</dbReference>
<proteinExistence type="predicted"/>
<organism evidence="6 7">
    <name type="scientific">[Clostridium] citroniae WAL-19142</name>
    <dbReference type="NCBI Taxonomy" id="742734"/>
    <lineage>
        <taxon>Bacteria</taxon>
        <taxon>Bacillati</taxon>
        <taxon>Bacillota</taxon>
        <taxon>Clostridia</taxon>
        <taxon>Lachnospirales</taxon>
        <taxon>Lachnospiraceae</taxon>
        <taxon>Enterocloster</taxon>
    </lineage>
</organism>
<keyword evidence="1" id="KW-0678">Repressor</keyword>
<dbReference type="PATRIC" id="fig|742734.4.peg.3693"/>
<dbReference type="SMART" id="SM00354">
    <property type="entry name" value="HTH_LACI"/>
    <property type="match status" value="1"/>
</dbReference>
<dbReference type="OrthoDB" id="43195at2"/>
<name>A0A0J9BYX2_9FIRM</name>
<evidence type="ECO:0000313" key="7">
    <source>
        <dbReference type="Proteomes" id="UP000037392"/>
    </source>
</evidence>
<evidence type="ECO:0000313" key="6">
    <source>
        <dbReference type="EMBL" id="KMW17963.1"/>
    </source>
</evidence>
<evidence type="ECO:0000259" key="5">
    <source>
        <dbReference type="PROSITE" id="PS50932"/>
    </source>
</evidence>
<evidence type="ECO:0000256" key="3">
    <source>
        <dbReference type="ARBA" id="ARBA00023125"/>
    </source>
</evidence>
<dbReference type="Pfam" id="PF13377">
    <property type="entry name" value="Peripla_BP_3"/>
    <property type="match status" value="1"/>
</dbReference>
<keyword evidence="2" id="KW-0805">Transcription regulation</keyword>
<evidence type="ECO:0000256" key="1">
    <source>
        <dbReference type="ARBA" id="ARBA00022491"/>
    </source>
</evidence>
<dbReference type="Gene3D" id="1.10.260.40">
    <property type="entry name" value="lambda repressor-like DNA-binding domains"/>
    <property type="match status" value="1"/>
</dbReference>
<comment type="caution">
    <text evidence="6">The sequence shown here is derived from an EMBL/GenBank/DDBJ whole genome shotgun (WGS) entry which is preliminary data.</text>
</comment>
<dbReference type="Gene3D" id="3.40.50.2300">
    <property type="match status" value="2"/>
</dbReference>
<dbReference type="EMBL" id="ADLK01000025">
    <property type="protein sequence ID" value="KMW17963.1"/>
    <property type="molecule type" value="Genomic_DNA"/>
</dbReference>
<dbReference type="InterPro" id="IPR028082">
    <property type="entry name" value="Peripla_BP_I"/>
</dbReference>
<keyword evidence="4" id="KW-0804">Transcription</keyword>
<dbReference type="SUPFAM" id="SSF47413">
    <property type="entry name" value="lambda repressor-like DNA-binding domains"/>
    <property type="match status" value="1"/>
</dbReference>
<accession>A0A0J9BYX2</accession>
<sequence length="343" mass="39083">MTNRELARQLNISPAALSLIVNHKSGVSDTTRERVIRQLEELGYSHLIKQPQTIIAENNLCFVIYKRHGKILNQHPFFLLLTESIESHAREYGYHILLTTVDKKSPIDNQIENLNQMNAKGFIIFATEMLDDDIDCFKKLKQPYVAIDNDFTHLNINTVSINNSMGTFQAIDHLYQMGHRHIGYLQSNVFISSFGERTRGYQDAMKHFNLELDSSFIFKVQYTEEGSYQDFKHYLNSSSKLPTAFVTDDDTMATGVMRALLEKGIRIPEDISIVGFNDRPICELSSPKLTSVNVPRHSFGAEAVDCILSLIEKGDNGKPRGRSIKIRIGTQLIKRESVQDLNR</sequence>